<dbReference type="Proteomes" id="UP000823941">
    <property type="component" value="Chromosome 6"/>
</dbReference>
<proteinExistence type="predicted"/>
<evidence type="ECO:0000313" key="1">
    <source>
        <dbReference type="EMBL" id="KAG7309605.1"/>
    </source>
</evidence>
<accession>A0ABQ7QX32</accession>
<protein>
    <submittedName>
        <fullName evidence="1">Uncharacterized protein</fullName>
    </submittedName>
</protein>
<reference evidence="1 2" key="1">
    <citation type="submission" date="2021-06" db="EMBL/GenBank/DDBJ databases">
        <title>A haploid diamondback moth (Plutella xylostella L.) genome assembly resolves 31 chromosomes and identifies a diamide resistance mutation.</title>
        <authorList>
            <person name="Ward C.M."/>
            <person name="Perry K.D."/>
            <person name="Baker G."/>
            <person name="Powis K."/>
            <person name="Heckel D.G."/>
            <person name="Baxter S.W."/>
        </authorList>
    </citation>
    <scope>NUCLEOTIDE SEQUENCE [LARGE SCALE GENOMIC DNA]</scope>
    <source>
        <strain evidence="1 2">LV</strain>
        <tissue evidence="1">Single pupa</tissue>
    </source>
</reference>
<evidence type="ECO:0000313" key="2">
    <source>
        <dbReference type="Proteomes" id="UP000823941"/>
    </source>
</evidence>
<comment type="caution">
    <text evidence="1">The sequence shown here is derived from an EMBL/GenBank/DDBJ whole genome shotgun (WGS) entry which is preliminary data.</text>
</comment>
<gene>
    <name evidence="1" type="ORF">JYU34_004071</name>
</gene>
<name>A0ABQ7QX32_PLUXY</name>
<sequence length="93" mass="10092">MRLEEVVPLCHLAVARCFDDSSHVEVISWATCDACASWVCECVAWSCDCGCGYGCGCAVVCVAYGCGCGHAPLYRNHSMIRRYVCETDLSPLC</sequence>
<organism evidence="1 2">
    <name type="scientific">Plutella xylostella</name>
    <name type="common">Diamondback moth</name>
    <name type="synonym">Plutella maculipennis</name>
    <dbReference type="NCBI Taxonomy" id="51655"/>
    <lineage>
        <taxon>Eukaryota</taxon>
        <taxon>Metazoa</taxon>
        <taxon>Ecdysozoa</taxon>
        <taxon>Arthropoda</taxon>
        <taxon>Hexapoda</taxon>
        <taxon>Insecta</taxon>
        <taxon>Pterygota</taxon>
        <taxon>Neoptera</taxon>
        <taxon>Endopterygota</taxon>
        <taxon>Lepidoptera</taxon>
        <taxon>Glossata</taxon>
        <taxon>Ditrysia</taxon>
        <taxon>Yponomeutoidea</taxon>
        <taxon>Plutellidae</taxon>
        <taxon>Plutella</taxon>
    </lineage>
</organism>
<keyword evidence="2" id="KW-1185">Reference proteome</keyword>
<dbReference type="EMBL" id="JAHIBW010000006">
    <property type="protein sequence ID" value="KAG7309605.1"/>
    <property type="molecule type" value="Genomic_DNA"/>
</dbReference>